<sequence>MKCLNNIFLYKYYNGMCLMISHRLDYGTYGLMIATKDQDIRLYNQFYLKTVIKIYKVLSSEKDRKSSYYFNNNILIIILDSLEVYMTNYKLVVGKRHQIRLQTRGIVGDRIYNCKSYLKTSWNMLWSSIKHPFLISYLLCYKLTETKKLVCIETKPSQIFRYILILFIRFD</sequence>
<dbReference type="InterPro" id="IPR020103">
    <property type="entry name" value="PsdUridine_synth_cat_dom_sf"/>
</dbReference>
<dbReference type="Proteomes" id="UP000229529">
    <property type="component" value="Unassembled WGS sequence"/>
</dbReference>
<comment type="caution">
    <text evidence="1">The sequence shown here is derived from an EMBL/GenBank/DDBJ whole genome shotgun (WGS) entry which is preliminary data.</text>
</comment>
<proteinExistence type="predicted"/>
<name>A0ABX4MHN9_9HYPH</name>
<organism evidence="1 2">
    <name type="scientific">Candidatus Hodgkinia cicadicola</name>
    <dbReference type="NCBI Taxonomy" id="573658"/>
    <lineage>
        <taxon>Bacteria</taxon>
        <taxon>Pseudomonadati</taxon>
        <taxon>Pseudomonadota</taxon>
        <taxon>Alphaproteobacteria</taxon>
        <taxon>Hyphomicrobiales</taxon>
        <taxon>Candidatus Hodgkinia</taxon>
    </lineage>
</organism>
<reference evidence="1" key="1">
    <citation type="submission" date="2017-09" db="EMBL/GenBank/DDBJ databases">
        <authorList>
            <person name="Campbell M.A."/>
            <person name="Lukasik P."/>
            <person name="Simon C."/>
            <person name="McCutcheon J.P."/>
        </authorList>
    </citation>
    <scope>NUCLEOTIDE SEQUENCE [LARGE SCALE GENOMIC DNA]</scope>
    <source>
        <strain evidence="1">ALECUR</strain>
    </source>
</reference>
<protein>
    <submittedName>
        <fullName evidence="1">Pseudouridine synthase, RluA family</fullName>
    </submittedName>
</protein>
<evidence type="ECO:0000313" key="1">
    <source>
        <dbReference type="EMBL" id="PIM96616.1"/>
    </source>
</evidence>
<keyword evidence="2" id="KW-1185">Reference proteome</keyword>
<dbReference type="EMBL" id="NXGS01000001">
    <property type="protein sequence ID" value="PIM96616.1"/>
    <property type="molecule type" value="Genomic_DNA"/>
</dbReference>
<dbReference type="SUPFAM" id="SSF55120">
    <property type="entry name" value="Pseudouridine synthase"/>
    <property type="match status" value="1"/>
</dbReference>
<evidence type="ECO:0000313" key="2">
    <source>
        <dbReference type="Proteomes" id="UP000229529"/>
    </source>
</evidence>
<gene>
    <name evidence="1" type="primary">rluA</name>
    <name evidence="1" type="ORF">alecur_1</name>
</gene>
<accession>A0ABX4MHN9</accession>